<keyword evidence="9" id="KW-0067">ATP-binding</keyword>
<dbReference type="InterPro" id="IPR011545">
    <property type="entry name" value="DEAD/DEAH_box_helicase_dom"/>
</dbReference>
<keyword evidence="7" id="KW-0347">Helicase</keyword>
<comment type="catalytic activity">
    <reaction evidence="23">
        <text>ATP + H2O = ADP + phosphate + H(+)</text>
        <dbReference type="Rhea" id="RHEA:13065"/>
        <dbReference type="ChEBI" id="CHEBI:15377"/>
        <dbReference type="ChEBI" id="CHEBI:15378"/>
        <dbReference type="ChEBI" id="CHEBI:30616"/>
        <dbReference type="ChEBI" id="CHEBI:43474"/>
        <dbReference type="ChEBI" id="CHEBI:456216"/>
        <dbReference type="EC" id="3.6.4.13"/>
    </reaction>
</comment>
<dbReference type="EMBL" id="CVQH01011113">
    <property type="protein sequence ID" value="CRK20028.1"/>
    <property type="molecule type" value="Genomic_DNA"/>
</dbReference>
<dbReference type="FunFam" id="3.40.50.300:FF:000849">
    <property type="entry name" value="ATP-dependent RNA helicase DBP5"/>
    <property type="match status" value="1"/>
</dbReference>
<accession>A0A0G4LDC0</accession>
<keyword evidence="6" id="KW-0378">Hydrolase</keyword>
<evidence type="ECO:0000313" key="28">
    <source>
        <dbReference type="EMBL" id="CRK20028.1"/>
    </source>
</evidence>
<proteinExistence type="inferred from homology"/>
<evidence type="ECO:0000256" key="16">
    <source>
        <dbReference type="ARBA" id="ARBA00024769"/>
    </source>
</evidence>
<dbReference type="SUPFAM" id="SSF52540">
    <property type="entry name" value="P-loop containing nucleoside triphosphate hydrolases"/>
    <property type="match status" value="1"/>
</dbReference>
<dbReference type="InterPro" id="IPR001650">
    <property type="entry name" value="Helicase_C-like"/>
</dbReference>
<dbReference type="FunFam" id="3.40.50.300:FF:000031">
    <property type="entry name" value="Eukaryotic initiation factor 4A-III"/>
    <property type="match status" value="1"/>
</dbReference>
<dbReference type="InterPro" id="IPR027417">
    <property type="entry name" value="P-loop_NTPase"/>
</dbReference>
<evidence type="ECO:0000256" key="17">
    <source>
        <dbReference type="ARBA" id="ARBA00032223"/>
    </source>
</evidence>
<dbReference type="Proteomes" id="UP000044602">
    <property type="component" value="Unassembled WGS sequence"/>
</dbReference>
<dbReference type="GO" id="GO:0015031">
    <property type="term" value="P:protein transport"/>
    <property type="evidence" value="ECO:0007669"/>
    <property type="project" value="UniProtKB-KW"/>
</dbReference>
<evidence type="ECO:0000256" key="8">
    <source>
        <dbReference type="ARBA" id="ARBA00022816"/>
    </source>
</evidence>
<feature type="domain" description="DEAD-box RNA helicase Q" evidence="27">
    <location>
        <begin position="24"/>
        <end position="52"/>
    </location>
</feature>
<keyword evidence="13" id="KW-0653">Protein transport</keyword>
<gene>
    <name evidence="28" type="ORF">BN1708_003290</name>
</gene>
<evidence type="ECO:0000256" key="23">
    <source>
        <dbReference type="ARBA" id="ARBA00047984"/>
    </source>
</evidence>
<dbReference type="GO" id="GO:0051028">
    <property type="term" value="P:mRNA transport"/>
    <property type="evidence" value="ECO:0007669"/>
    <property type="project" value="UniProtKB-KW"/>
</dbReference>
<evidence type="ECO:0000256" key="6">
    <source>
        <dbReference type="ARBA" id="ARBA00022801"/>
    </source>
</evidence>
<dbReference type="GO" id="GO:0005524">
    <property type="term" value="F:ATP binding"/>
    <property type="evidence" value="ECO:0007669"/>
    <property type="project" value="UniProtKB-KW"/>
</dbReference>
<dbReference type="SMART" id="SM00490">
    <property type="entry name" value="HELICc"/>
    <property type="match status" value="1"/>
</dbReference>
<evidence type="ECO:0000256" key="13">
    <source>
        <dbReference type="ARBA" id="ARBA00023132"/>
    </source>
</evidence>
<name>A0A0G4LDC0_VERLO</name>
<evidence type="ECO:0000256" key="2">
    <source>
        <dbReference type="ARBA" id="ARBA00004567"/>
    </source>
</evidence>
<feature type="domain" description="Helicase ATP-binding" evidence="25">
    <location>
        <begin position="55"/>
        <end position="213"/>
    </location>
</feature>
<organism evidence="28 29">
    <name type="scientific">Verticillium longisporum</name>
    <name type="common">Verticillium dahliae var. longisporum</name>
    <dbReference type="NCBI Taxonomy" id="100787"/>
    <lineage>
        <taxon>Eukaryota</taxon>
        <taxon>Fungi</taxon>
        <taxon>Dikarya</taxon>
        <taxon>Ascomycota</taxon>
        <taxon>Pezizomycotina</taxon>
        <taxon>Sordariomycetes</taxon>
        <taxon>Hypocreomycetidae</taxon>
        <taxon>Glomerellales</taxon>
        <taxon>Plectosphaerellaceae</taxon>
        <taxon>Verticillium</taxon>
    </lineage>
</organism>
<dbReference type="GO" id="GO:0016787">
    <property type="term" value="F:hydrolase activity"/>
    <property type="evidence" value="ECO:0007669"/>
    <property type="project" value="UniProtKB-KW"/>
</dbReference>
<evidence type="ECO:0000313" key="29">
    <source>
        <dbReference type="Proteomes" id="UP000044602"/>
    </source>
</evidence>
<evidence type="ECO:0000259" key="27">
    <source>
        <dbReference type="PROSITE" id="PS51195"/>
    </source>
</evidence>
<dbReference type="CDD" id="cd18046">
    <property type="entry name" value="DEADc_EIF4AII_EIF4AI_DDX2"/>
    <property type="match status" value="1"/>
</dbReference>
<comment type="similarity">
    <text evidence="14">Belongs to the DEAD box helicase family. eIF4A subfamily.</text>
</comment>
<dbReference type="STRING" id="100787.A0A0G4LDC0"/>
<dbReference type="GO" id="GO:0031965">
    <property type="term" value="C:nuclear membrane"/>
    <property type="evidence" value="ECO:0007669"/>
    <property type="project" value="UniProtKB-SubCell"/>
</dbReference>
<evidence type="ECO:0000256" key="1">
    <source>
        <dbReference type="ARBA" id="ARBA00004335"/>
    </source>
</evidence>
<reference evidence="28 29" key="1">
    <citation type="submission" date="2015-05" db="EMBL/GenBank/DDBJ databases">
        <authorList>
            <person name="Wang D.B."/>
            <person name="Wang M."/>
        </authorList>
    </citation>
    <scope>NUCLEOTIDE SEQUENCE [LARGE SCALE GENOMIC DNA]</scope>
    <source>
        <strain evidence="28">VL1</strain>
    </source>
</reference>
<keyword evidence="8" id="KW-0509">mRNA transport</keyword>
<evidence type="ECO:0000256" key="15">
    <source>
        <dbReference type="ARBA" id="ARBA00024412"/>
    </source>
</evidence>
<keyword evidence="13" id="KW-0539">Nucleus</keyword>
<evidence type="ECO:0000256" key="10">
    <source>
        <dbReference type="ARBA" id="ARBA00022884"/>
    </source>
</evidence>
<dbReference type="PROSITE" id="PS51192">
    <property type="entry name" value="HELICASE_ATP_BIND_1"/>
    <property type="match status" value="1"/>
</dbReference>
<keyword evidence="5" id="KW-0547">Nucleotide-binding</keyword>
<dbReference type="PROSITE" id="PS51194">
    <property type="entry name" value="HELICASE_CTER"/>
    <property type="match status" value="1"/>
</dbReference>
<dbReference type="AlphaFoldDB" id="A0A0G4LDC0"/>
<protein>
    <recommendedName>
        <fullName evidence="21">ATP-dependent RNA helicase FAL1</fullName>
        <ecNumber evidence="3">3.6.4.13</ecNumber>
    </recommendedName>
    <alternativeName>
        <fullName evidence="15">ATP-dependent RNA helicase eIF4A</fullName>
    </alternativeName>
    <alternativeName>
        <fullName evidence="22">ATP-dependent RNA helicase fal1</fullName>
    </alternativeName>
    <alternativeName>
        <fullName evidence="17">Eukaryotic initiation factor 4A</fullName>
    </alternativeName>
</protein>
<dbReference type="GO" id="GO:0003723">
    <property type="term" value="F:RNA binding"/>
    <property type="evidence" value="ECO:0007669"/>
    <property type="project" value="UniProtKB-KW"/>
</dbReference>
<dbReference type="CDD" id="cd18787">
    <property type="entry name" value="SF2_C_DEAD"/>
    <property type="match status" value="1"/>
</dbReference>
<keyword evidence="12" id="KW-0811">Translocation</keyword>
<evidence type="ECO:0000256" key="14">
    <source>
        <dbReference type="ARBA" id="ARBA00024352"/>
    </source>
</evidence>
<evidence type="ECO:0000256" key="4">
    <source>
        <dbReference type="ARBA" id="ARBA00022540"/>
    </source>
</evidence>
<keyword evidence="29" id="KW-1185">Reference proteome</keyword>
<dbReference type="GO" id="GO:0003724">
    <property type="term" value="F:RNA helicase activity"/>
    <property type="evidence" value="ECO:0007669"/>
    <property type="project" value="UniProtKB-EC"/>
</dbReference>
<evidence type="ECO:0000256" key="20">
    <source>
        <dbReference type="ARBA" id="ARBA00038750"/>
    </source>
</evidence>
<keyword evidence="13" id="KW-0906">Nuclear pore complex</keyword>
<dbReference type="EC" id="3.6.4.13" evidence="3"/>
<evidence type="ECO:0000256" key="7">
    <source>
        <dbReference type="ARBA" id="ARBA00022806"/>
    </source>
</evidence>
<keyword evidence="8" id="KW-0813">Transport</keyword>
<keyword evidence="4" id="KW-0396">Initiation factor</keyword>
<feature type="domain" description="Helicase C-terminal" evidence="26">
    <location>
        <begin position="224"/>
        <end position="385"/>
    </location>
</feature>
<evidence type="ECO:0000259" key="26">
    <source>
        <dbReference type="PROSITE" id="PS51194"/>
    </source>
</evidence>
<dbReference type="InterPro" id="IPR044728">
    <property type="entry name" value="EIF4A_DEADc"/>
</dbReference>
<feature type="short sequence motif" description="Q motif" evidence="24">
    <location>
        <begin position="24"/>
        <end position="52"/>
    </location>
</feature>
<comment type="subcellular location">
    <subcellularLocation>
        <location evidence="1">Nucleus membrane</location>
        <topology evidence="1">Peripheral membrane protein</topology>
        <orientation evidence="1">Cytoplasmic side</orientation>
    </subcellularLocation>
    <subcellularLocation>
        <location evidence="2">Nucleus</location>
        <location evidence="2">Nuclear pore complex</location>
    </subcellularLocation>
</comment>
<evidence type="ECO:0000256" key="9">
    <source>
        <dbReference type="ARBA" id="ARBA00022840"/>
    </source>
</evidence>
<dbReference type="PANTHER" id="PTHR47958">
    <property type="entry name" value="ATP-DEPENDENT RNA HELICASE DBP3"/>
    <property type="match status" value="1"/>
</dbReference>
<evidence type="ECO:0000256" key="24">
    <source>
        <dbReference type="PROSITE-ProRule" id="PRU00552"/>
    </source>
</evidence>
<keyword evidence="10" id="KW-0694">RNA-binding</keyword>
<keyword evidence="11" id="KW-0648">Protein biosynthesis</keyword>
<comment type="function">
    <text evidence="18">ATP-dependent RNA helicase associated with the nuclear pore complex and essential for mRNA export from the nucleus. May participate in a terminal step of mRNA export through the removal of proteins that accompany mRNA through the nucleopore complex. May also be involved in early transcription.</text>
</comment>
<dbReference type="PROSITE" id="PS51195">
    <property type="entry name" value="Q_MOTIF"/>
    <property type="match status" value="1"/>
</dbReference>
<dbReference type="SMART" id="SM00487">
    <property type="entry name" value="DEXDc"/>
    <property type="match status" value="1"/>
</dbReference>
<dbReference type="Pfam" id="PF00271">
    <property type="entry name" value="Helicase_C"/>
    <property type="match status" value="1"/>
</dbReference>
<comment type="function">
    <text evidence="16">ATP-dependent RNA helicase which is a subunit of the eIF4F complex involved in cap recognition and is required for mRNA binding to ribosome. In the current model of translation initiation, eIF4A unwinds RNA secondary structures in the 5'-UTR of mRNAs which is necessary to allow efficient binding of the small ribosomal subunit, and subsequent scanning for the initiator codon.</text>
</comment>
<evidence type="ECO:0000256" key="18">
    <source>
        <dbReference type="ARBA" id="ARBA00037213"/>
    </source>
</evidence>
<dbReference type="GO" id="GO:0003743">
    <property type="term" value="F:translation initiation factor activity"/>
    <property type="evidence" value="ECO:0007669"/>
    <property type="project" value="UniProtKB-KW"/>
</dbReference>
<evidence type="ECO:0000256" key="12">
    <source>
        <dbReference type="ARBA" id="ARBA00023010"/>
    </source>
</evidence>
<evidence type="ECO:0000256" key="21">
    <source>
        <dbReference type="ARBA" id="ARBA00040655"/>
    </source>
</evidence>
<evidence type="ECO:0000256" key="22">
    <source>
        <dbReference type="ARBA" id="ARBA00040908"/>
    </source>
</evidence>
<evidence type="ECO:0000256" key="5">
    <source>
        <dbReference type="ARBA" id="ARBA00022741"/>
    </source>
</evidence>
<evidence type="ECO:0000256" key="19">
    <source>
        <dbReference type="ARBA" id="ARBA00038143"/>
    </source>
</evidence>
<sequence length="385" mass="43402">MADSQGLEEINEATIESNWTEVCESFDDMELKSELLRGVYAYGFERPSAIQARAIMPVVKGNDVIAQAQSGTGKTATFSISVLQKIDPAVKQCQALILAPTRELAQQIQKVVIAIGDFMNIECHACIGGTSVRDDMKALQDGPQVVVGTPGRVHDMIQRRFLKTDSMNRGFTEQIYDIFQLLPQSTQVVLLSATMPQDVLEVTTKFMRDPIRILVKKDELTLEGIKQFYIAVEKEEWKLDTLSDLYETVTITQAVIFCNTRRKVDWLTDKLTARDFTVSAMHGDMDQGQRDLIMKEFRSGSSRVLIATDLLARGIDVQQVSLVINYDLPANRENYIHRIGRGGRFGRKGVAINFVTAEDVRMMREIEQFYSTQIEEMPMNVADLI</sequence>
<dbReference type="InterPro" id="IPR014014">
    <property type="entry name" value="RNA_helicase_DEAD_Q_motif"/>
</dbReference>
<dbReference type="InterPro" id="IPR014001">
    <property type="entry name" value="Helicase_ATP-bd"/>
</dbReference>
<dbReference type="GO" id="GO:0005643">
    <property type="term" value="C:nuclear pore"/>
    <property type="evidence" value="ECO:0007669"/>
    <property type="project" value="UniProtKB-SubCell"/>
</dbReference>
<evidence type="ECO:0000256" key="3">
    <source>
        <dbReference type="ARBA" id="ARBA00012552"/>
    </source>
</evidence>
<comment type="subunit">
    <text evidence="20">Associates with the nuclear pore complex.</text>
</comment>
<comment type="similarity">
    <text evidence="19">Belongs to the DEAD box helicase family. DDX19/DBP5 subfamily.</text>
</comment>
<dbReference type="Pfam" id="PF00270">
    <property type="entry name" value="DEAD"/>
    <property type="match status" value="1"/>
</dbReference>
<dbReference type="Gene3D" id="3.40.50.300">
    <property type="entry name" value="P-loop containing nucleotide triphosphate hydrolases"/>
    <property type="match status" value="2"/>
</dbReference>
<evidence type="ECO:0000256" key="11">
    <source>
        <dbReference type="ARBA" id="ARBA00022917"/>
    </source>
</evidence>
<evidence type="ECO:0000259" key="25">
    <source>
        <dbReference type="PROSITE" id="PS51192"/>
    </source>
</evidence>